<feature type="domain" description="Immunoglobulin" evidence="18">
    <location>
        <begin position="474"/>
        <end position="545"/>
    </location>
</feature>
<evidence type="ECO:0000259" key="18">
    <source>
        <dbReference type="SMART" id="SM00409"/>
    </source>
</evidence>
<dbReference type="InterPro" id="IPR013783">
    <property type="entry name" value="Ig-like_fold"/>
</dbReference>
<keyword evidence="20" id="KW-1185">Reference proteome</keyword>
<reference evidence="19" key="2">
    <citation type="submission" date="2025-08" db="UniProtKB">
        <authorList>
            <consortium name="Ensembl"/>
        </authorList>
    </citation>
    <scope>IDENTIFICATION</scope>
    <source>
        <strain evidence="19">Thoroughbred</strain>
    </source>
</reference>
<keyword evidence="8 16" id="KW-1133">Transmembrane helix</keyword>
<dbReference type="FunFam" id="2.60.40.10:FF:000194">
    <property type="entry name" value="Intercellular adhesion molecule 1"/>
    <property type="match status" value="1"/>
</dbReference>
<dbReference type="InterPro" id="IPR048679">
    <property type="entry name" value="ICAM1_3_5_D2"/>
</dbReference>
<comment type="subunit">
    <text evidence="14">Homodimer. Interacts with MUC1 and promotes cell aggregation in epithelial cells. Interacts with ARHGEF26/SGEF. Interacts (on T cell side) with CD81, CD247 and CD9 at immunological synapses between antigen-presenting cells and T cells.</text>
</comment>
<dbReference type="GO" id="GO:1901701">
    <property type="term" value="P:cellular response to oxygen-containing compound"/>
    <property type="evidence" value="ECO:0007669"/>
    <property type="project" value="UniProtKB-ARBA"/>
</dbReference>
<dbReference type="GeneTree" id="ENSGT00940000162311"/>
<dbReference type="PANTHER" id="PTHR13771:SF18">
    <property type="entry name" value="INTERCELLULAR ADHESION MOLECULE 1"/>
    <property type="match status" value="1"/>
</dbReference>
<feature type="domain" description="Immunoglobulin" evidence="18">
    <location>
        <begin position="333"/>
        <end position="409"/>
    </location>
</feature>
<feature type="chain" id="PRO_5040469703" description="Intercellular adhesion molecule 1" evidence="17">
    <location>
        <begin position="32"/>
        <end position="603"/>
    </location>
</feature>
<sequence>MAPGAARCVLPALLALLGALLPGGEFPLVRGWDPSTQQSILDPGFAGAQISVTPPEAIIPRGGSVTVNCSASCAELGLEIELSKKEVAQGVNWKTFELSDVREDISPICYANCPNQTESSVSITVYGFPDLVELEPLPSWQPVGQNLTLRCQVAGGAPRDNLTVVLLRGEEELSRQPAVGEPALVNHTVEARREDHGANFSCRAELDLRSRGLGLFQNSSAPRQLRTYVLPDTNLSLSAPRVVEAGTQVLVECVLGGLFPASEAQVHLALEDHRLNATITYNGDSLVARAPMQGLAGEEGTQQLVCVVALGGRDLRTREKVTIYSFPAPNLTLSQPEVSEGTLVSVECEAHSPAVVTLHGASASRPSERDQIHLNASAEDNKRIFSCLATLKVAGQMVHKNQTRELRVLCAWDPWTMTPSLQGPTPKPSCDSPFLGSYPSPPVVDGEGCSGPRSLPSPCCVSPDGPRLDKRDCSGNWTWPEGSKQTANCQAWGNPTPKLTCSRKDGALLPIGTQMLVKREIAGTYLCRAESSHGKVTREVVVNVIYHQNNVVIIILVAAVIILGTVGTAAYIYNRRRKIQIYELQKKAQEAAALKLNALASPP</sequence>
<evidence type="ECO:0000256" key="9">
    <source>
        <dbReference type="ARBA" id="ARBA00023136"/>
    </source>
</evidence>
<evidence type="ECO:0000256" key="14">
    <source>
        <dbReference type="ARBA" id="ARBA00038746"/>
    </source>
</evidence>
<dbReference type="Pfam" id="PF03921">
    <property type="entry name" value="ICAM_N"/>
    <property type="match status" value="1"/>
</dbReference>
<evidence type="ECO:0000256" key="17">
    <source>
        <dbReference type="SAM" id="SignalP"/>
    </source>
</evidence>
<evidence type="ECO:0000256" key="15">
    <source>
        <dbReference type="ARBA" id="ARBA00040566"/>
    </source>
</evidence>
<keyword evidence="3 16" id="KW-0812">Transmembrane</keyword>
<dbReference type="InterPro" id="IPR003988">
    <property type="entry name" value="ICAM"/>
</dbReference>
<dbReference type="Proteomes" id="UP000002281">
    <property type="component" value="Chromosome 7"/>
</dbReference>
<evidence type="ECO:0000256" key="5">
    <source>
        <dbReference type="ARBA" id="ARBA00022737"/>
    </source>
</evidence>
<comment type="subcellular location">
    <subcellularLocation>
        <location evidence="1">Membrane</location>
        <topology evidence="1">Single-pass type I membrane protein</topology>
    </subcellularLocation>
</comment>
<evidence type="ECO:0000256" key="12">
    <source>
        <dbReference type="ARBA" id="ARBA00023319"/>
    </source>
</evidence>
<evidence type="ECO:0000256" key="11">
    <source>
        <dbReference type="ARBA" id="ARBA00023180"/>
    </source>
</evidence>
<comment type="function">
    <text evidence="13">ICAM proteins are ligands for the leukocyte adhesion protein LFA-1 (integrin alpha-L/beta-2). During leukocyte trans-endothelial migration, ICAM1 engagement promotes the assembly of endothelial apical cups through ARHGEF26/SGEF and RHOG activation.</text>
</comment>
<feature type="domain" description="Immunoglobulin" evidence="18">
    <location>
        <begin position="136"/>
        <end position="228"/>
    </location>
</feature>
<dbReference type="FunFam" id="2.60.40.10:FF:000648">
    <property type="entry name" value="Intercellular adhesion molecule 1"/>
    <property type="match status" value="1"/>
</dbReference>
<evidence type="ECO:0000313" key="19">
    <source>
        <dbReference type="Ensembl" id="ENSECAP00000066066.1"/>
    </source>
</evidence>
<feature type="signal peptide" evidence="17">
    <location>
        <begin position="1"/>
        <end position="31"/>
    </location>
</feature>
<dbReference type="GO" id="GO:0007159">
    <property type="term" value="P:leukocyte cell-cell adhesion"/>
    <property type="evidence" value="ECO:0007669"/>
    <property type="project" value="UniProtKB-ARBA"/>
</dbReference>
<dbReference type="InterPro" id="IPR003987">
    <property type="entry name" value="ICAM_VCAM_N"/>
</dbReference>
<dbReference type="Pfam" id="PF21146">
    <property type="entry name" value="ICAM1_3_5_D2"/>
    <property type="match status" value="1"/>
</dbReference>
<keyword evidence="10" id="KW-1015">Disulfide bond</keyword>
<dbReference type="InterPro" id="IPR013768">
    <property type="entry name" value="ICAM_N"/>
</dbReference>
<keyword evidence="11" id="KW-0325">Glycoprotein</keyword>
<dbReference type="AlphaFoldDB" id="A0A9L0RTN4"/>
<keyword evidence="9 16" id="KW-0472">Membrane</keyword>
<name>A0A9L0RTN4_HORSE</name>
<dbReference type="GO" id="GO:0050900">
    <property type="term" value="P:leukocyte migration"/>
    <property type="evidence" value="ECO:0007669"/>
    <property type="project" value="UniProtKB-ARBA"/>
</dbReference>
<keyword evidence="6" id="KW-0832">Ubl conjugation</keyword>
<dbReference type="GO" id="GO:0005178">
    <property type="term" value="F:integrin binding"/>
    <property type="evidence" value="ECO:0007669"/>
    <property type="project" value="InterPro"/>
</dbReference>
<dbReference type="InterPro" id="IPR003599">
    <property type="entry name" value="Ig_sub"/>
</dbReference>
<keyword evidence="4 17" id="KW-0732">Signal</keyword>
<evidence type="ECO:0000256" key="1">
    <source>
        <dbReference type="ARBA" id="ARBA00004479"/>
    </source>
</evidence>
<evidence type="ECO:0000313" key="20">
    <source>
        <dbReference type="Proteomes" id="UP000002281"/>
    </source>
</evidence>
<evidence type="ECO:0000256" key="2">
    <source>
        <dbReference type="ARBA" id="ARBA00005925"/>
    </source>
</evidence>
<dbReference type="GO" id="GO:0006955">
    <property type="term" value="P:immune response"/>
    <property type="evidence" value="ECO:0007669"/>
    <property type="project" value="UniProtKB-ARBA"/>
</dbReference>
<proteinExistence type="inferred from homology"/>
<dbReference type="InterPro" id="IPR036179">
    <property type="entry name" value="Ig-like_dom_sf"/>
</dbReference>
<dbReference type="FunFam" id="2.60.40.10:FF:000459">
    <property type="entry name" value="Intercellular adhesion molecule 1"/>
    <property type="match status" value="1"/>
</dbReference>
<evidence type="ECO:0000256" key="3">
    <source>
        <dbReference type="ARBA" id="ARBA00022692"/>
    </source>
</evidence>
<dbReference type="SMART" id="SM00409">
    <property type="entry name" value="IG"/>
    <property type="match status" value="4"/>
</dbReference>
<dbReference type="SUPFAM" id="SSF48726">
    <property type="entry name" value="Immunoglobulin"/>
    <property type="match status" value="5"/>
</dbReference>
<feature type="transmembrane region" description="Helical" evidence="16">
    <location>
        <begin position="551"/>
        <end position="573"/>
    </location>
</feature>
<dbReference type="GO" id="GO:0002252">
    <property type="term" value="P:immune effector process"/>
    <property type="evidence" value="ECO:0007669"/>
    <property type="project" value="UniProtKB-ARBA"/>
</dbReference>
<dbReference type="FunFam" id="2.60.40.10:FF:000641">
    <property type="entry name" value="Intercellular adhesion molecule 1"/>
    <property type="match status" value="1"/>
</dbReference>
<feature type="domain" description="Immunoglobulin" evidence="18">
    <location>
        <begin position="54"/>
        <end position="126"/>
    </location>
</feature>
<protein>
    <recommendedName>
        <fullName evidence="15">Intercellular adhesion molecule 1</fullName>
    </recommendedName>
</protein>
<dbReference type="GO" id="GO:0016020">
    <property type="term" value="C:membrane"/>
    <property type="evidence" value="ECO:0007669"/>
    <property type="project" value="UniProtKB-SubCell"/>
</dbReference>
<organism evidence="19 20">
    <name type="scientific">Equus caballus</name>
    <name type="common">Horse</name>
    <dbReference type="NCBI Taxonomy" id="9796"/>
    <lineage>
        <taxon>Eukaryota</taxon>
        <taxon>Metazoa</taxon>
        <taxon>Chordata</taxon>
        <taxon>Craniata</taxon>
        <taxon>Vertebrata</taxon>
        <taxon>Euteleostomi</taxon>
        <taxon>Mammalia</taxon>
        <taxon>Eutheria</taxon>
        <taxon>Laurasiatheria</taxon>
        <taxon>Perissodactyla</taxon>
        <taxon>Equidae</taxon>
        <taxon>Equus</taxon>
    </lineage>
</organism>
<dbReference type="PRINTS" id="PR01473">
    <property type="entry name" value="ICAM"/>
</dbReference>
<evidence type="ECO:0000256" key="8">
    <source>
        <dbReference type="ARBA" id="ARBA00022989"/>
    </source>
</evidence>
<keyword evidence="12" id="KW-0393">Immunoglobulin domain</keyword>
<evidence type="ECO:0000256" key="10">
    <source>
        <dbReference type="ARBA" id="ARBA00023157"/>
    </source>
</evidence>
<reference evidence="19 20" key="1">
    <citation type="journal article" date="2009" name="Science">
        <title>Genome sequence, comparative analysis, and population genetics of the domestic horse.</title>
        <authorList>
            <consortium name="Broad Institute Genome Sequencing Platform"/>
            <consortium name="Broad Institute Whole Genome Assembly Team"/>
            <person name="Wade C.M."/>
            <person name="Giulotto E."/>
            <person name="Sigurdsson S."/>
            <person name="Zoli M."/>
            <person name="Gnerre S."/>
            <person name="Imsland F."/>
            <person name="Lear T.L."/>
            <person name="Adelson D.L."/>
            <person name="Bailey E."/>
            <person name="Bellone R.R."/>
            <person name="Bloecker H."/>
            <person name="Distl O."/>
            <person name="Edgar R.C."/>
            <person name="Garber M."/>
            <person name="Leeb T."/>
            <person name="Mauceli E."/>
            <person name="MacLeod J.N."/>
            <person name="Penedo M.C.T."/>
            <person name="Raison J.M."/>
            <person name="Sharpe T."/>
            <person name="Vogel J."/>
            <person name="Andersson L."/>
            <person name="Antczak D.F."/>
            <person name="Biagi T."/>
            <person name="Binns M.M."/>
            <person name="Chowdhary B.P."/>
            <person name="Coleman S.J."/>
            <person name="Della Valle G."/>
            <person name="Fryc S."/>
            <person name="Guerin G."/>
            <person name="Hasegawa T."/>
            <person name="Hill E.W."/>
            <person name="Jurka J."/>
            <person name="Kiialainen A."/>
            <person name="Lindgren G."/>
            <person name="Liu J."/>
            <person name="Magnani E."/>
            <person name="Mickelson J.R."/>
            <person name="Murray J."/>
            <person name="Nergadze S.G."/>
            <person name="Onofrio R."/>
            <person name="Pedroni S."/>
            <person name="Piras M.F."/>
            <person name="Raudsepp T."/>
            <person name="Rocchi M."/>
            <person name="Roeed K.H."/>
            <person name="Ryder O.A."/>
            <person name="Searle S."/>
            <person name="Skow L."/>
            <person name="Swinburne J.E."/>
            <person name="Syvaenen A.C."/>
            <person name="Tozaki T."/>
            <person name="Valberg S.J."/>
            <person name="Vaudin M."/>
            <person name="White J.R."/>
            <person name="Zody M.C."/>
            <person name="Lander E.S."/>
            <person name="Lindblad-Toh K."/>
        </authorList>
    </citation>
    <scope>NUCLEOTIDE SEQUENCE [LARGE SCALE GENOMIC DNA]</scope>
    <source>
        <strain evidence="19 20">Thoroughbred</strain>
    </source>
</reference>
<dbReference type="Ensembl" id="ENSECAT00000084134.1">
    <property type="protein sequence ID" value="ENSECAP00000066066.1"/>
    <property type="gene ID" value="ENSECAG00000013883.4"/>
</dbReference>
<keyword evidence="5" id="KW-0677">Repeat</keyword>
<comment type="similarity">
    <text evidence="2">Belongs to the immunoglobulin superfamily. ICAM family.</text>
</comment>
<evidence type="ECO:0000256" key="16">
    <source>
        <dbReference type="SAM" id="Phobius"/>
    </source>
</evidence>
<keyword evidence="7" id="KW-0130">Cell adhesion</keyword>
<dbReference type="PANTHER" id="PTHR13771">
    <property type="entry name" value="INTERCELLULAR ADHESION MOLECULE"/>
    <property type="match status" value="1"/>
</dbReference>
<dbReference type="Gene3D" id="2.60.40.10">
    <property type="entry name" value="Immunoglobulins"/>
    <property type="match status" value="5"/>
</dbReference>
<evidence type="ECO:0000256" key="6">
    <source>
        <dbReference type="ARBA" id="ARBA00022843"/>
    </source>
</evidence>
<evidence type="ECO:0000256" key="13">
    <source>
        <dbReference type="ARBA" id="ARBA00037418"/>
    </source>
</evidence>
<dbReference type="InterPro" id="IPR047012">
    <property type="entry name" value="ICAM_VCAM"/>
</dbReference>
<evidence type="ECO:0000256" key="7">
    <source>
        <dbReference type="ARBA" id="ARBA00022889"/>
    </source>
</evidence>
<accession>A0A9L0RTN4</accession>
<evidence type="ECO:0000256" key="4">
    <source>
        <dbReference type="ARBA" id="ARBA00022729"/>
    </source>
</evidence>
<reference evidence="19" key="3">
    <citation type="submission" date="2025-09" db="UniProtKB">
        <authorList>
            <consortium name="Ensembl"/>
        </authorList>
    </citation>
    <scope>IDENTIFICATION</scope>
    <source>
        <strain evidence="19">Thoroughbred</strain>
    </source>
</reference>
<dbReference type="PRINTS" id="PR01472">
    <property type="entry name" value="ICAMVCAM1"/>
</dbReference>
<dbReference type="FunFam" id="2.60.40.10:FF:000338">
    <property type="entry name" value="intercellular adhesion molecule 5"/>
    <property type="match status" value="1"/>
</dbReference>